<evidence type="ECO:0000256" key="1">
    <source>
        <dbReference type="SAM" id="MobiDB-lite"/>
    </source>
</evidence>
<sequence>MESAAKRKAASAAASEMDSRAPKRQKLPVRASPCECSSIVGGGDATGRWSGVGCDAVRREEGALLDVVRRAALHHARQPLPVAATPSTPRRRCIRAQGADPCRRPGPRLLTPWLACAGRHRCRLRDGRDHHHHGLEVPRESAGSKGQDVSDQAPGRPPGAPPRCAPTDCVQRPPHFDALPHPP</sequence>
<gene>
    <name evidence="2" type="ORF">K505DRAFT_46090</name>
</gene>
<organism evidence="2 3">
    <name type="scientific">Melanomma pulvis-pyrius CBS 109.77</name>
    <dbReference type="NCBI Taxonomy" id="1314802"/>
    <lineage>
        <taxon>Eukaryota</taxon>
        <taxon>Fungi</taxon>
        <taxon>Dikarya</taxon>
        <taxon>Ascomycota</taxon>
        <taxon>Pezizomycotina</taxon>
        <taxon>Dothideomycetes</taxon>
        <taxon>Pleosporomycetidae</taxon>
        <taxon>Pleosporales</taxon>
        <taxon>Melanommataceae</taxon>
        <taxon>Melanomma</taxon>
    </lineage>
</organism>
<dbReference type="Proteomes" id="UP000799757">
    <property type="component" value="Unassembled WGS sequence"/>
</dbReference>
<feature type="compositionally biased region" description="Pro residues" evidence="1">
    <location>
        <begin position="155"/>
        <end position="164"/>
    </location>
</feature>
<keyword evidence="3" id="KW-1185">Reference proteome</keyword>
<feature type="region of interest" description="Disordered" evidence="1">
    <location>
        <begin position="132"/>
        <end position="183"/>
    </location>
</feature>
<protein>
    <submittedName>
        <fullName evidence="2">Uncharacterized protein</fullName>
    </submittedName>
</protein>
<evidence type="ECO:0000313" key="3">
    <source>
        <dbReference type="Proteomes" id="UP000799757"/>
    </source>
</evidence>
<proteinExistence type="predicted"/>
<dbReference type="AlphaFoldDB" id="A0A6A6X9X3"/>
<accession>A0A6A6X9X3</accession>
<feature type="region of interest" description="Disordered" evidence="1">
    <location>
        <begin position="1"/>
        <end position="30"/>
    </location>
</feature>
<dbReference type="EMBL" id="MU001943">
    <property type="protein sequence ID" value="KAF2793061.1"/>
    <property type="molecule type" value="Genomic_DNA"/>
</dbReference>
<reference evidence="2" key="1">
    <citation type="journal article" date="2020" name="Stud. Mycol.">
        <title>101 Dothideomycetes genomes: a test case for predicting lifestyles and emergence of pathogens.</title>
        <authorList>
            <person name="Haridas S."/>
            <person name="Albert R."/>
            <person name="Binder M."/>
            <person name="Bloem J."/>
            <person name="Labutti K."/>
            <person name="Salamov A."/>
            <person name="Andreopoulos B."/>
            <person name="Baker S."/>
            <person name="Barry K."/>
            <person name="Bills G."/>
            <person name="Bluhm B."/>
            <person name="Cannon C."/>
            <person name="Castanera R."/>
            <person name="Culley D."/>
            <person name="Daum C."/>
            <person name="Ezra D."/>
            <person name="Gonzalez J."/>
            <person name="Henrissat B."/>
            <person name="Kuo A."/>
            <person name="Liang C."/>
            <person name="Lipzen A."/>
            <person name="Lutzoni F."/>
            <person name="Magnuson J."/>
            <person name="Mondo S."/>
            <person name="Nolan M."/>
            <person name="Ohm R."/>
            <person name="Pangilinan J."/>
            <person name="Park H.-J."/>
            <person name="Ramirez L."/>
            <person name="Alfaro M."/>
            <person name="Sun H."/>
            <person name="Tritt A."/>
            <person name="Yoshinaga Y."/>
            <person name="Zwiers L.-H."/>
            <person name="Turgeon B."/>
            <person name="Goodwin S."/>
            <person name="Spatafora J."/>
            <person name="Crous P."/>
            <person name="Grigoriev I."/>
        </authorList>
    </citation>
    <scope>NUCLEOTIDE SEQUENCE</scope>
    <source>
        <strain evidence="2">CBS 109.77</strain>
    </source>
</reference>
<name>A0A6A6X9X3_9PLEO</name>
<evidence type="ECO:0000313" key="2">
    <source>
        <dbReference type="EMBL" id="KAF2793061.1"/>
    </source>
</evidence>